<evidence type="ECO:0000256" key="4">
    <source>
        <dbReference type="ARBA" id="ARBA00022605"/>
    </source>
</evidence>
<evidence type="ECO:0000256" key="5">
    <source>
        <dbReference type="ARBA" id="ARBA00022793"/>
    </source>
</evidence>
<evidence type="ECO:0000256" key="6">
    <source>
        <dbReference type="ARBA" id="ARBA00022822"/>
    </source>
</evidence>
<dbReference type="EC" id="4.1.1.48" evidence="3"/>
<proteinExistence type="predicted"/>
<keyword evidence="5" id="KW-0210">Decarboxylase</keyword>
<keyword evidence="7" id="KW-0057">Aromatic amino acid biosynthesis</keyword>
<dbReference type="PANTHER" id="PTHR22854">
    <property type="entry name" value="TRYPTOPHAN BIOSYNTHESIS PROTEIN"/>
    <property type="match status" value="1"/>
</dbReference>
<dbReference type="Gene3D" id="3.20.20.70">
    <property type="entry name" value="Aldolase class I"/>
    <property type="match status" value="1"/>
</dbReference>
<reference evidence="10" key="1">
    <citation type="journal article" date="2014" name="Front. Microbiol.">
        <title>High frequency of phylogenetically diverse reductive dehalogenase-homologous genes in deep subseafloor sedimentary metagenomes.</title>
        <authorList>
            <person name="Kawai M."/>
            <person name="Futagami T."/>
            <person name="Toyoda A."/>
            <person name="Takaki Y."/>
            <person name="Nishi S."/>
            <person name="Hori S."/>
            <person name="Arai W."/>
            <person name="Tsubouchi T."/>
            <person name="Morono Y."/>
            <person name="Uchiyama I."/>
            <person name="Ito T."/>
            <person name="Fujiyama A."/>
            <person name="Inagaki F."/>
            <person name="Takami H."/>
        </authorList>
    </citation>
    <scope>NUCLEOTIDE SEQUENCE</scope>
    <source>
        <strain evidence="10">Expedition CK06-06</strain>
    </source>
</reference>
<dbReference type="InterPro" id="IPR001468">
    <property type="entry name" value="Indole-3-GlycerolPSynthase_CS"/>
</dbReference>
<dbReference type="InterPro" id="IPR013785">
    <property type="entry name" value="Aldolase_TIM"/>
</dbReference>
<comment type="pathway">
    <text evidence="2">Amino-acid biosynthesis; L-tryptophan biosynthesis; L-tryptophan from chorismate: step 4/5.</text>
</comment>
<evidence type="ECO:0000256" key="2">
    <source>
        <dbReference type="ARBA" id="ARBA00004696"/>
    </source>
</evidence>
<feature type="non-terminal residue" evidence="10">
    <location>
        <position position="82"/>
    </location>
</feature>
<dbReference type="UniPathway" id="UPA00035">
    <property type="reaction ID" value="UER00043"/>
</dbReference>
<dbReference type="AlphaFoldDB" id="X0X552"/>
<evidence type="ECO:0000313" key="10">
    <source>
        <dbReference type="EMBL" id="GAG31793.1"/>
    </source>
</evidence>
<protein>
    <recommendedName>
        <fullName evidence="3">indole-3-glycerol-phosphate synthase</fullName>
        <ecNumber evidence="3">4.1.1.48</ecNumber>
    </recommendedName>
</protein>
<keyword evidence="8" id="KW-0456">Lyase</keyword>
<evidence type="ECO:0000256" key="3">
    <source>
        <dbReference type="ARBA" id="ARBA00012362"/>
    </source>
</evidence>
<dbReference type="InterPro" id="IPR013798">
    <property type="entry name" value="Indole-3-glycerol_P_synth_dom"/>
</dbReference>
<dbReference type="GO" id="GO:0004425">
    <property type="term" value="F:indole-3-glycerol-phosphate synthase activity"/>
    <property type="evidence" value="ECO:0007669"/>
    <property type="project" value="UniProtKB-EC"/>
</dbReference>
<dbReference type="PANTHER" id="PTHR22854:SF2">
    <property type="entry name" value="INDOLE-3-GLYCEROL-PHOSPHATE SYNTHASE"/>
    <property type="match status" value="1"/>
</dbReference>
<accession>X0X552</accession>
<evidence type="ECO:0000256" key="1">
    <source>
        <dbReference type="ARBA" id="ARBA00001633"/>
    </source>
</evidence>
<evidence type="ECO:0000256" key="8">
    <source>
        <dbReference type="ARBA" id="ARBA00023239"/>
    </source>
</evidence>
<dbReference type="PROSITE" id="PS00614">
    <property type="entry name" value="IGPS"/>
    <property type="match status" value="1"/>
</dbReference>
<dbReference type="EMBL" id="BARS01042716">
    <property type="protein sequence ID" value="GAG31793.1"/>
    <property type="molecule type" value="Genomic_DNA"/>
</dbReference>
<gene>
    <name evidence="10" type="ORF">S01H1_64777</name>
</gene>
<name>X0X552_9ZZZZ</name>
<organism evidence="10">
    <name type="scientific">marine sediment metagenome</name>
    <dbReference type="NCBI Taxonomy" id="412755"/>
    <lineage>
        <taxon>unclassified sequences</taxon>
        <taxon>metagenomes</taxon>
        <taxon>ecological metagenomes</taxon>
    </lineage>
</organism>
<dbReference type="InterPro" id="IPR045186">
    <property type="entry name" value="Indole-3-glycerol_P_synth"/>
</dbReference>
<dbReference type="SUPFAM" id="SSF51366">
    <property type="entry name" value="Ribulose-phoshate binding barrel"/>
    <property type="match status" value="1"/>
</dbReference>
<dbReference type="InterPro" id="IPR011060">
    <property type="entry name" value="RibuloseP-bd_barrel"/>
</dbReference>
<keyword evidence="4" id="KW-0028">Amino-acid biosynthesis</keyword>
<feature type="domain" description="Indole-3-glycerol phosphate synthase" evidence="9">
    <location>
        <begin position="9"/>
        <end position="80"/>
    </location>
</feature>
<keyword evidence="6" id="KW-0822">Tryptophan biosynthesis</keyword>
<sequence>MPLSFLEERIAQRKAPLDFALALDGDHTRLIAEVKRSSPSGGVLCPDFNPVELAKSYAQGGAAAISVLTEANYFEGSIDYPG</sequence>
<evidence type="ECO:0000256" key="7">
    <source>
        <dbReference type="ARBA" id="ARBA00023141"/>
    </source>
</evidence>
<evidence type="ECO:0000259" key="9">
    <source>
        <dbReference type="Pfam" id="PF00218"/>
    </source>
</evidence>
<dbReference type="GO" id="GO:0004640">
    <property type="term" value="F:phosphoribosylanthranilate isomerase activity"/>
    <property type="evidence" value="ECO:0007669"/>
    <property type="project" value="TreeGrafter"/>
</dbReference>
<dbReference type="Pfam" id="PF00218">
    <property type="entry name" value="IGPS"/>
    <property type="match status" value="1"/>
</dbReference>
<comment type="catalytic activity">
    <reaction evidence="1">
        <text>1-(2-carboxyphenylamino)-1-deoxy-D-ribulose 5-phosphate + H(+) = (1S,2R)-1-C-(indol-3-yl)glycerol 3-phosphate + CO2 + H2O</text>
        <dbReference type="Rhea" id="RHEA:23476"/>
        <dbReference type="ChEBI" id="CHEBI:15377"/>
        <dbReference type="ChEBI" id="CHEBI:15378"/>
        <dbReference type="ChEBI" id="CHEBI:16526"/>
        <dbReference type="ChEBI" id="CHEBI:58613"/>
        <dbReference type="ChEBI" id="CHEBI:58866"/>
        <dbReference type="EC" id="4.1.1.48"/>
    </reaction>
</comment>
<dbReference type="GO" id="GO:0000162">
    <property type="term" value="P:L-tryptophan biosynthetic process"/>
    <property type="evidence" value="ECO:0007669"/>
    <property type="project" value="UniProtKB-UniPathway"/>
</dbReference>
<comment type="caution">
    <text evidence="10">The sequence shown here is derived from an EMBL/GenBank/DDBJ whole genome shotgun (WGS) entry which is preliminary data.</text>
</comment>